<protein>
    <recommendedName>
        <fullName evidence="1">Alliinase C-terminal domain-containing protein</fullName>
    </recommendedName>
</protein>
<proteinExistence type="predicted"/>
<organism evidence="2 3">
    <name type="scientific">Papaver somniferum</name>
    <name type="common">Opium poppy</name>
    <dbReference type="NCBI Taxonomy" id="3469"/>
    <lineage>
        <taxon>Eukaryota</taxon>
        <taxon>Viridiplantae</taxon>
        <taxon>Streptophyta</taxon>
        <taxon>Embryophyta</taxon>
        <taxon>Tracheophyta</taxon>
        <taxon>Spermatophyta</taxon>
        <taxon>Magnoliopsida</taxon>
        <taxon>Ranunculales</taxon>
        <taxon>Papaveraceae</taxon>
        <taxon>Papaveroideae</taxon>
        <taxon>Papaver</taxon>
    </lineage>
</organism>
<gene>
    <name evidence="2" type="ORF">C5167_019733</name>
</gene>
<dbReference type="Gene3D" id="3.40.640.10">
    <property type="entry name" value="Type I PLP-dependent aspartate aminotransferase-like (Major domain)"/>
    <property type="match status" value="1"/>
</dbReference>
<dbReference type="InterPro" id="IPR015424">
    <property type="entry name" value="PyrdxlP-dep_Trfase"/>
</dbReference>
<dbReference type="Proteomes" id="UP000316621">
    <property type="component" value="Chromosome 2"/>
</dbReference>
<dbReference type="InterPro" id="IPR006948">
    <property type="entry name" value="Alliinase_C"/>
</dbReference>
<dbReference type="Gramene" id="RZC51313">
    <property type="protein sequence ID" value="RZC51313"/>
    <property type="gene ID" value="C5167_019733"/>
</dbReference>
<sequence length="167" mass="18811">MQPDSAILNLDYEEKATIVIPAWQSWIYLSWFLEPEFAGEVRRLHKLVGNANTDNRHIFVGTGSSHLYMASLYALAPIDTSKQPITVVSAASFYSSYPLMTDFLKSGLYKWGGDAYTFNGEEPCINGEVMLILPQTTLMISPENRSLTELVVCWFMISHTIGHSILR</sequence>
<dbReference type="InterPro" id="IPR015421">
    <property type="entry name" value="PyrdxlP-dep_Trfase_major"/>
</dbReference>
<name>A0A4Y7IR13_PAPSO</name>
<dbReference type="SUPFAM" id="SSF53383">
    <property type="entry name" value="PLP-dependent transferases"/>
    <property type="match status" value="1"/>
</dbReference>
<dbReference type="Pfam" id="PF04864">
    <property type="entry name" value="Alliinase_C"/>
    <property type="match status" value="1"/>
</dbReference>
<dbReference type="AlphaFoldDB" id="A0A4Y7IR13"/>
<dbReference type="EMBL" id="CM010716">
    <property type="protein sequence ID" value="RZC51313.1"/>
    <property type="molecule type" value="Genomic_DNA"/>
</dbReference>
<keyword evidence="3" id="KW-1185">Reference proteome</keyword>
<feature type="domain" description="Alliinase C-terminal" evidence="1">
    <location>
        <begin position="13"/>
        <end position="122"/>
    </location>
</feature>
<reference evidence="2 3" key="1">
    <citation type="journal article" date="2018" name="Science">
        <title>The opium poppy genome and morphinan production.</title>
        <authorList>
            <person name="Guo L."/>
            <person name="Winzer T."/>
            <person name="Yang X."/>
            <person name="Li Y."/>
            <person name="Ning Z."/>
            <person name="He Z."/>
            <person name="Teodor R."/>
            <person name="Lu Y."/>
            <person name="Bowser T.A."/>
            <person name="Graham I.A."/>
            <person name="Ye K."/>
        </authorList>
    </citation>
    <scope>NUCLEOTIDE SEQUENCE [LARGE SCALE GENOMIC DNA]</scope>
    <source>
        <strain evidence="3">cv. HN1</strain>
        <tissue evidence="2">Leaves</tissue>
    </source>
</reference>
<evidence type="ECO:0000313" key="2">
    <source>
        <dbReference type="EMBL" id="RZC51313.1"/>
    </source>
</evidence>
<evidence type="ECO:0000313" key="3">
    <source>
        <dbReference type="Proteomes" id="UP000316621"/>
    </source>
</evidence>
<accession>A0A4Y7IR13</accession>
<evidence type="ECO:0000259" key="1">
    <source>
        <dbReference type="Pfam" id="PF04864"/>
    </source>
</evidence>
<dbReference type="GO" id="GO:0016846">
    <property type="term" value="F:carbon-sulfur lyase activity"/>
    <property type="evidence" value="ECO:0007669"/>
    <property type="project" value="InterPro"/>
</dbReference>